<sequence length="126" mass="13849">MAEVAMNVTKLESKSHNNPDEVRAPAKTRVEIVRLPGYTLGRMNMQPGWKWSECVKPVVKTDSCQVSHVGYVVSGSITVRMTDGTQKTLEAGTSYTIPPGHDAWVEGNQPFQCIEVLSAEQYAKPA</sequence>
<dbReference type="CDD" id="cd06990">
    <property type="entry name" value="cupin_DUF861"/>
    <property type="match status" value="1"/>
</dbReference>
<organism evidence="2 3">
    <name type="scientific">Mesorhizobium montanum</name>
    <dbReference type="NCBI Taxonomy" id="3072323"/>
    <lineage>
        <taxon>Bacteria</taxon>
        <taxon>Pseudomonadati</taxon>
        <taxon>Pseudomonadota</taxon>
        <taxon>Alphaproteobacteria</taxon>
        <taxon>Hyphomicrobiales</taxon>
        <taxon>Phyllobacteriaceae</taxon>
        <taxon>Mesorhizobium</taxon>
    </lineage>
</organism>
<evidence type="ECO:0000313" key="2">
    <source>
        <dbReference type="EMBL" id="MDX8527468.1"/>
    </source>
</evidence>
<accession>A0ABU4ZPZ7</accession>
<reference evidence="2 3" key="1">
    <citation type="submission" date="2023-08" db="EMBL/GenBank/DDBJ databases">
        <title>Implementing the SeqCode for naming new Mesorhizobium species isolated from Vachellia karroo root nodules.</title>
        <authorList>
            <person name="Van Lill M."/>
        </authorList>
    </citation>
    <scope>NUCLEOTIDE SEQUENCE [LARGE SCALE GENOMIC DNA]</scope>
    <source>
        <strain evidence="2 3">MSK 1335</strain>
    </source>
</reference>
<dbReference type="Proteomes" id="UP001276840">
    <property type="component" value="Unassembled WGS sequence"/>
</dbReference>
<dbReference type="InterPro" id="IPR014710">
    <property type="entry name" value="RmlC-like_jellyroll"/>
</dbReference>
<evidence type="ECO:0000313" key="3">
    <source>
        <dbReference type="Proteomes" id="UP001276840"/>
    </source>
</evidence>
<feature type="domain" description="Cupin type-2" evidence="1">
    <location>
        <begin position="67"/>
        <end position="116"/>
    </location>
</feature>
<proteinExistence type="predicted"/>
<keyword evidence="3" id="KW-1185">Reference proteome</keyword>
<protein>
    <submittedName>
        <fullName evidence="2">Cupin domain-containing protein</fullName>
    </submittedName>
</protein>
<dbReference type="EMBL" id="JAVIJF010000018">
    <property type="protein sequence ID" value="MDX8527468.1"/>
    <property type="molecule type" value="Genomic_DNA"/>
</dbReference>
<dbReference type="InterPro" id="IPR011051">
    <property type="entry name" value="RmlC_Cupin_sf"/>
</dbReference>
<dbReference type="RefSeq" id="WP_320235405.1">
    <property type="nucleotide sequence ID" value="NZ_JAVIJF010000018.1"/>
</dbReference>
<name>A0ABU4ZPZ7_9HYPH</name>
<dbReference type="InterPro" id="IPR013096">
    <property type="entry name" value="Cupin_2"/>
</dbReference>
<evidence type="ECO:0000259" key="1">
    <source>
        <dbReference type="Pfam" id="PF07883"/>
    </source>
</evidence>
<gene>
    <name evidence="2" type="ORF">RFM68_23495</name>
</gene>
<dbReference type="Gene3D" id="2.60.120.10">
    <property type="entry name" value="Jelly Rolls"/>
    <property type="match status" value="1"/>
</dbReference>
<dbReference type="Pfam" id="PF07883">
    <property type="entry name" value="Cupin_2"/>
    <property type="match status" value="1"/>
</dbReference>
<comment type="caution">
    <text evidence="2">The sequence shown here is derived from an EMBL/GenBank/DDBJ whole genome shotgun (WGS) entry which is preliminary data.</text>
</comment>
<dbReference type="SUPFAM" id="SSF51182">
    <property type="entry name" value="RmlC-like cupins"/>
    <property type="match status" value="1"/>
</dbReference>